<gene>
    <name evidence="2" type="ORF">Glove_349g16</name>
</gene>
<name>A0A397HJ13_9GLOM</name>
<dbReference type="OrthoDB" id="2376375at2759"/>
<dbReference type="Proteomes" id="UP000266861">
    <property type="component" value="Unassembled WGS sequence"/>
</dbReference>
<evidence type="ECO:0000256" key="1">
    <source>
        <dbReference type="SAM" id="MobiDB-lite"/>
    </source>
</evidence>
<protein>
    <submittedName>
        <fullName evidence="2">Uncharacterized protein</fullName>
    </submittedName>
</protein>
<reference evidence="2 3" key="1">
    <citation type="submission" date="2018-08" db="EMBL/GenBank/DDBJ databases">
        <title>Genome and evolution of the arbuscular mycorrhizal fungus Diversispora epigaea (formerly Glomus versiforme) and its bacterial endosymbionts.</title>
        <authorList>
            <person name="Sun X."/>
            <person name="Fei Z."/>
            <person name="Harrison M."/>
        </authorList>
    </citation>
    <scope>NUCLEOTIDE SEQUENCE [LARGE SCALE GENOMIC DNA]</scope>
    <source>
        <strain evidence="2 3">IT104</strain>
    </source>
</reference>
<feature type="region of interest" description="Disordered" evidence="1">
    <location>
        <begin position="51"/>
        <end position="75"/>
    </location>
</feature>
<organism evidence="2 3">
    <name type="scientific">Diversispora epigaea</name>
    <dbReference type="NCBI Taxonomy" id="1348612"/>
    <lineage>
        <taxon>Eukaryota</taxon>
        <taxon>Fungi</taxon>
        <taxon>Fungi incertae sedis</taxon>
        <taxon>Mucoromycota</taxon>
        <taxon>Glomeromycotina</taxon>
        <taxon>Glomeromycetes</taxon>
        <taxon>Diversisporales</taxon>
        <taxon>Diversisporaceae</taxon>
        <taxon>Diversispora</taxon>
    </lineage>
</organism>
<comment type="caution">
    <text evidence="2">The sequence shown here is derived from an EMBL/GenBank/DDBJ whole genome shotgun (WGS) entry which is preliminary data.</text>
</comment>
<evidence type="ECO:0000313" key="3">
    <source>
        <dbReference type="Proteomes" id="UP000266861"/>
    </source>
</evidence>
<proteinExistence type="predicted"/>
<sequence>MYNVERPEDKFDRICSNNTSNHKRNRDVENTISASSIEEVEHKISINQSFNNSNLSNVPLSQNESDISMQDVGGSQPLSLMEWNL</sequence>
<dbReference type="EMBL" id="PQFF01000319">
    <property type="protein sequence ID" value="RHZ61213.1"/>
    <property type="molecule type" value="Genomic_DNA"/>
</dbReference>
<feature type="compositionally biased region" description="Polar residues" evidence="1">
    <location>
        <begin position="51"/>
        <end position="68"/>
    </location>
</feature>
<dbReference type="AlphaFoldDB" id="A0A397HJ13"/>
<feature type="compositionally biased region" description="Basic and acidic residues" evidence="1">
    <location>
        <begin position="1"/>
        <end position="13"/>
    </location>
</feature>
<keyword evidence="3" id="KW-1185">Reference proteome</keyword>
<feature type="region of interest" description="Disordered" evidence="1">
    <location>
        <begin position="1"/>
        <end position="30"/>
    </location>
</feature>
<accession>A0A397HJ13</accession>
<evidence type="ECO:0000313" key="2">
    <source>
        <dbReference type="EMBL" id="RHZ61213.1"/>
    </source>
</evidence>